<dbReference type="PROSITE" id="PS50920">
    <property type="entry name" value="SOLCAR"/>
    <property type="match status" value="2"/>
</dbReference>
<comment type="similarity">
    <text evidence="6">Belongs to the mitochondrial carrier (TC 2.A.29) family.</text>
</comment>
<accession>A0AAD2CV95</accession>
<evidence type="ECO:0000313" key="8">
    <source>
        <dbReference type="Proteomes" id="UP001295423"/>
    </source>
</evidence>
<keyword evidence="2 5" id="KW-0812">Transmembrane</keyword>
<comment type="subcellular location">
    <subcellularLocation>
        <location evidence="1">Membrane</location>
        <topology evidence="1">Multi-pass membrane protein</topology>
    </subcellularLocation>
</comment>
<dbReference type="Proteomes" id="UP001295423">
    <property type="component" value="Unassembled WGS sequence"/>
</dbReference>
<dbReference type="Gene3D" id="1.50.40.10">
    <property type="entry name" value="Mitochondrial carrier domain"/>
    <property type="match status" value="1"/>
</dbReference>
<name>A0AAD2CV95_9STRA</name>
<evidence type="ECO:0000256" key="1">
    <source>
        <dbReference type="ARBA" id="ARBA00004141"/>
    </source>
</evidence>
<evidence type="ECO:0000256" key="2">
    <source>
        <dbReference type="ARBA" id="ARBA00022692"/>
    </source>
</evidence>
<reference evidence="7" key="1">
    <citation type="submission" date="2023-08" db="EMBL/GenBank/DDBJ databases">
        <authorList>
            <person name="Audoor S."/>
            <person name="Bilcke G."/>
        </authorList>
    </citation>
    <scope>NUCLEOTIDE SEQUENCE</scope>
</reference>
<gene>
    <name evidence="7" type="ORF">CYCCA115_LOCUS9324</name>
</gene>
<evidence type="ECO:0000256" key="3">
    <source>
        <dbReference type="ARBA" id="ARBA00022737"/>
    </source>
</evidence>
<dbReference type="SUPFAM" id="SSF103506">
    <property type="entry name" value="Mitochondrial carrier"/>
    <property type="match status" value="1"/>
</dbReference>
<dbReference type="InterPro" id="IPR023395">
    <property type="entry name" value="MCP_dom_sf"/>
</dbReference>
<dbReference type="InterPro" id="IPR018108">
    <property type="entry name" value="MCP_transmembrane"/>
</dbReference>
<evidence type="ECO:0000256" key="4">
    <source>
        <dbReference type="ARBA" id="ARBA00023136"/>
    </source>
</evidence>
<protein>
    <recommendedName>
        <fullName evidence="9">Mitochondrial carrier protein</fullName>
    </recommendedName>
</protein>
<dbReference type="PANTHER" id="PTHR24089">
    <property type="entry name" value="SOLUTE CARRIER FAMILY 25"/>
    <property type="match status" value="1"/>
</dbReference>
<feature type="repeat" description="Solcar" evidence="5">
    <location>
        <begin position="98"/>
        <end position="182"/>
    </location>
</feature>
<sequence>MGAGAKEYPKQYFAASALASALGYPLWRAAAIGQSGFQMNSIHVGGVAVPRSVTPYVYGFLPPYKGMVATVFGMTWARASIFWMSDYGHEVLLNQGYSKSVATVAPPLAVSALVQVLNQPIVRSTVTLQDPKYNLPNVFSSIRQIYATHGVTGLWHGTTAGILKTVPKYVTAIAVKDIMEETLPQPDPSSPTYESDRFYRTVIKSASAGVAGAALTNPLDVIRNEQFKTGTGIRSTVQQLWSEMGPKFMVRGLGKNMIAVAMPVGMTIFFTDLFVQQSIDEEHKRSLTA</sequence>
<feature type="repeat" description="Solcar" evidence="5">
    <location>
        <begin position="196"/>
        <end position="277"/>
    </location>
</feature>
<evidence type="ECO:0000256" key="5">
    <source>
        <dbReference type="PROSITE-ProRule" id="PRU00282"/>
    </source>
</evidence>
<keyword evidence="4 5" id="KW-0472">Membrane</keyword>
<comment type="caution">
    <text evidence="7">The sequence shown here is derived from an EMBL/GenBank/DDBJ whole genome shotgun (WGS) entry which is preliminary data.</text>
</comment>
<evidence type="ECO:0008006" key="9">
    <source>
        <dbReference type="Google" id="ProtNLM"/>
    </source>
</evidence>
<evidence type="ECO:0000256" key="6">
    <source>
        <dbReference type="RuleBase" id="RU000488"/>
    </source>
</evidence>
<keyword evidence="8" id="KW-1185">Reference proteome</keyword>
<dbReference type="EMBL" id="CAKOGP040001335">
    <property type="protein sequence ID" value="CAJ1945180.1"/>
    <property type="molecule type" value="Genomic_DNA"/>
</dbReference>
<dbReference type="Pfam" id="PF00153">
    <property type="entry name" value="Mito_carr"/>
    <property type="match status" value="2"/>
</dbReference>
<dbReference type="AlphaFoldDB" id="A0AAD2CV95"/>
<proteinExistence type="inferred from homology"/>
<evidence type="ECO:0000313" key="7">
    <source>
        <dbReference type="EMBL" id="CAJ1945180.1"/>
    </source>
</evidence>
<keyword evidence="6" id="KW-0813">Transport</keyword>
<keyword evidence="3" id="KW-0677">Repeat</keyword>
<dbReference type="GO" id="GO:0016020">
    <property type="term" value="C:membrane"/>
    <property type="evidence" value="ECO:0007669"/>
    <property type="project" value="UniProtKB-SubCell"/>
</dbReference>
<organism evidence="7 8">
    <name type="scientific">Cylindrotheca closterium</name>
    <dbReference type="NCBI Taxonomy" id="2856"/>
    <lineage>
        <taxon>Eukaryota</taxon>
        <taxon>Sar</taxon>
        <taxon>Stramenopiles</taxon>
        <taxon>Ochrophyta</taxon>
        <taxon>Bacillariophyta</taxon>
        <taxon>Bacillariophyceae</taxon>
        <taxon>Bacillariophycidae</taxon>
        <taxon>Bacillariales</taxon>
        <taxon>Bacillariaceae</taxon>
        <taxon>Cylindrotheca</taxon>
    </lineage>
</organism>